<dbReference type="AlphaFoldDB" id="A0A4Y7LB44"/>
<evidence type="ECO:0000259" key="6">
    <source>
        <dbReference type="Pfam" id="PF07993"/>
    </source>
</evidence>
<evidence type="ECO:0000256" key="3">
    <source>
        <dbReference type="ARBA" id="ARBA00023098"/>
    </source>
</evidence>
<gene>
    <name evidence="7" type="ORF">C5167_045016</name>
</gene>
<feature type="non-terminal residue" evidence="7">
    <location>
        <position position="1"/>
    </location>
</feature>
<proteinExistence type="inferred from homology"/>
<feature type="domain" description="Fatty acyl-CoA reductase C-terminal" evidence="5">
    <location>
        <begin position="400"/>
        <end position="458"/>
    </location>
</feature>
<comment type="function">
    <text evidence="4">Catalyzes the reduction of fatty acyl-CoA to fatty alcohols.</text>
</comment>
<comment type="similarity">
    <text evidence="1 4">Belongs to the fatty acyl-CoA reductase family.</text>
</comment>
<keyword evidence="3 4" id="KW-0443">Lipid metabolism</keyword>
<keyword evidence="4" id="KW-0521">NADP</keyword>
<keyword evidence="4" id="KW-0560">Oxidoreductase</keyword>
<reference evidence="7 8" key="1">
    <citation type="journal article" date="2018" name="Science">
        <title>The opium poppy genome and morphinan production.</title>
        <authorList>
            <person name="Guo L."/>
            <person name="Winzer T."/>
            <person name="Yang X."/>
            <person name="Li Y."/>
            <person name="Ning Z."/>
            <person name="He Z."/>
            <person name="Teodor R."/>
            <person name="Lu Y."/>
            <person name="Bowser T.A."/>
            <person name="Graham I.A."/>
            <person name="Ye K."/>
        </authorList>
    </citation>
    <scope>NUCLEOTIDE SEQUENCE [LARGE SCALE GENOMIC DNA]</scope>
    <source>
        <strain evidence="8">cv. HN1</strain>
        <tissue evidence="7">Leaves</tissue>
    </source>
</reference>
<dbReference type="InterPro" id="IPR033640">
    <property type="entry name" value="FAR_C"/>
</dbReference>
<keyword evidence="2 4" id="KW-0444">Lipid biosynthesis</keyword>
<dbReference type="CDD" id="cd09071">
    <property type="entry name" value="FAR_C"/>
    <property type="match status" value="1"/>
</dbReference>
<comment type="catalytic activity">
    <reaction evidence="4">
        <text>a long-chain fatty acyl-CoA + 2 NADPH + 2 H(+) = a long-chain primary fatty alcohol + 2 NADP(+) + CoA</text>
        <dbReference type="Rhea" id="RHEA:52716"/>
        <dbReference type="ChEBI" id="CHEBI:15378"/>
        <dbReference type="ChEBI" id="CHEBI:57287"/>
        <dbReference type="ChEBI" id="CHEBI:57783"/>
        <dbReference type="ChEBI" id="CHEBI:58349"/>
        <dbReference type="ChEBI" id="CHEBI:77396"/>
        <dbReference type="ChEBI" id="CHEBI:83139"/>
        <dbReference type="EC" id="1.2.1.84"/>
    </reaction>
</comment>
<keyword evidence="8" id="KW-1185">Reference proteome</keyword>
<dbReference type="SUPFAM" id="SSF51735">
    <property type="entry name" value="NAD(P)-binding Rossmann-fold domains"/>
    <property type="match status" value="1"/>
</dbReference>
<dbReference type="EC" id="1.2.1.84" evidence="4"/>
<dbReference type="CDD" id="cd05236">
    <property type="entry name" value="FAR-N_SDR_e"/>
    <property type="match status" value="1"/>
</dbReference>
<dbReference type="Proteomes" id="UP000316621">
    <property type="component" value="Chromosome 11"/>
</dbReference>
<dbReference type="GO" id="GO:0010345">
    <property type="term" value="P:suberin biosynthetic process"/>
    <property type="evidence" value="ECO:0007669"/>
    <property type="project" value="TreeGrafter"/>
</dbReference>
<protein>
    <recommendedName>
        <fullName evidence="4">Fatty acyl-CoA reductase</fullName>
        <ecNumber evidence="4">1.2.1.84</ecNumber>
    </recommendedName>
</protein>
<dbReference type="InterPro" id="IPR013120">
    <property type="entry name" value="FAR_NAD-bd"/>
</dbReference>
<dbReference type="OMA" id="ESATLHW"/>
<dbReference type="InterPro" id="IPR036291">
    <property type="entry name" value="NAD(P)-bd_dom_sf"/>
</dbReference>
<organism evidence="7 8">
    <name type="scientific">Papaver somniferum</name>
    <name type="common">Opium poppy</name>
    <dbReference type="NCBI Taxonomy" id="3469"/>
    <lineage>
        <taxon>Eukaryota</taxon>
        <taxon>Viridiplantae</taxon>
        <taxon>Streptophyta</taxon>
        <taxon>Embryophyta</taxon>
        <taxon>Tracheophyta</taxon>
        <taxon>Spermatophyta</taxon>
        <taxon>Magnoliopsida</taxon>
        <taxon>Ranunculales</taxon>
        <taxon>Papaveraceae</taxon>
        <taxon>Papaveroideae</taxon>
        <taxon>Papaver</taxon>
    </lineage>
</organism>
<dbReference type="InterPro" id="IPR026055">
    <property type="entry name" value="FAR"/>
</dbReference>
<dbReference type="Pfam" id="PF03015">
    <property type="entry name" value="Sterile"/>
    <property type="match status" value="1"/>
</dbReference>
<dbReference type="Gene3D" id="3.40.50.720">
    <property type="entry name" value="NAD(P)-binding Rossmann-like Domain"/>
    <property type="match status" value="1"/>
</dbReference>
<sequence length="458" mass="52448">TAFLCLQENASQKHFYFKARLVSYIVLHILMRHLHDEVTSKEVFKVIKETYEEKFNSFMSEKLIPVAGDTALENLGIGDAKMREKIFRDVDVVVNFAATTNFNERYDVALGTNTLGPKNILDLSKKCVKLEMLLHISTAYVCGDKAGLILEEPYKMGETLTRTKTILDIGMEKKVIEQKLEEFRAKLLSKKEETKAMKELGLERARMFGWPNVYVFTKAMGEMLIGERRENLPIIIVRPTIVTSTIKEPFPGWVEGVKTVDSYFAGFGLGKITFFLGSSKTIMDVIPGDMVVNATMAAMVAHGDKPNSRFMIIYQVGSSNREPMYCSMIKDYAYNHFAKNPLMSKNGKLIKVVKPYCFTSMNSLQIYMDLKYNFPLKGLRLAYAILRHDDGGFCTDMEHQPYLLFKGRFDDSNTEKLRISVKANVKEKNMFYFVPQCINWDDYFMNIHLPGLMTFVLN</sequence>
<accession>A0A4Y7LB44</accession>
<dbReference type="EMBL" id="CM010725">
    <property type="protein sequence ID" value="RZC82227.1"/>
    <property type="molecule type" value="Genomic_DNA"/>
</dbReference>
<dbReference type="GO" id="GO:0080019">
    <property type="term" value="F:alcohol-forming very long-chain fatty acyl-CoA reductase activity"/>
    <property type="evidence" value="ECO:0007669"/>
    <property type="project" value="InterPro"/>
</dbReference>
<evidence type="ECO:0000256" key="2">
    <source>
        <dbReference type="ARBA" id="ARBA00022516"/>
    </source>
</evidence>
<evidence type="ECO:0000256" key="1">
    <source>
        <dbReference type="ARBA" id="ARBA00005928"/>
    </source>
</evidence>
<dbReference type="Pfam" id="PF07993">
    <property type="entry name" value="NAD_binding_4"/>
    <property type="match status" value="1"/>
</dbReference>
<dbReference type="PANTHER" id="PTHR11011:SF99">
    <property type="entry name" value="FATTY ACYL-COA REDUCTASE 3"/>
    <property type="match status" value="1"/>
</dbReference>
<dbReference type="STRING" id="3469.A0A4Y7LB44"/>
<evidence type="ECO:0000256" key="4">
    <source>
        <dbReference type="RuleBase" id="RU363097"/>
    </source>
</evidence>
<dbReference type="GO" id="GO:0102965">
    <property type="term" value="F:alcohol-forming long-chain fatty acyl-CoA reductase activity"/>
    <property type="evidence" value="ECO:0007669"/>
    <property type="project" value="UniProtKB-EC"/>
</dbReference>
<dbReference type="GO" id="GO:0035336">
    <property type="term" value="P:long-chain fatty-acyl-CoA metabolic process"/>
    <property type="evidence" value="ECO:0007669"/>
    <property type="project" value="TreeGrafter"/>
</dbReference>
<feature type="domain" description="Thioester reductase (TE)" evidence="6">
    <location>
        <begin position="32"/>
        <end position="295"/>
    </location>
</feature>
<evidence type="ECO:0000259" key="5">
    <source>
        <dbReference type="Pfam" id="PF03015"/>
    </source>
</evidence>
<name>A0A4Y7LB44_PAPSO</name>
<dbReference type="Gramene" id="RZC82227">
    <property type="protein sequence ID" value="RZC82227"/>
    <property type="gene ID" value="C5167_045016"/>
</dbReference>
<evidence type="ECO:0000313" key="7">
    <source>
        <dbReference type="EMBL" id="RZC82227.1"/>
    </source>
</evidence>
<dbReference type="PANTHER" id="PTHR11011">
    <property type="entry name" value="MALE STERILITY PROTEIN 2-RELATED"/>
    <property type="match status" value="1"/>
</dbReference>
<evidence type="ECO:0000313" key="8">
    <source>
        <dbReference type="Proteomes" id="UP000316621"/>
    </source>
</evidence>